<evidence type="ECO:0000256" key="8">
    <source>
        <dbReference type="SAM" id="MobiDB-lite"/>
    </source>
</evidence>
<feature type="domain" description="Nse4/EID protein Nse3/MAGE-binding" evidence="10">
    <location>
        <begin position="107"/>
        <end position="157"/>
    </location>
</feature>
<dbReference type="Pfam" id="PF08743">
    <property type="entry name" value="Nse4_C"/>
    <property type="match status" value="1"/>
</dbReference>
<dbReference type="Pfam" id="PF15412">
    <property type="entry name" value="Nse4-Nse3_bdg"/>
    <property type="match status" value="1"/>
</dbReference>
<keyword evidence="3 7" id="KW-0227">DNA damage</keyword>
<sequence length="354" mass="40177">MLTAVDVRVSQGMADSYSDSPSEEGGAGMTAGDEDRQGRRGGQRSAKDFEVQPTPEERRRVRAVYRELIAHTEGKRNELESEQLVRTIQKANELFQQVYTTQEATLDSRLLVTAAELGVQKAQRMRLDGGSFNVDDWIGKLVATMSTERQLEEEDEEYAESPEVHLDWYALGQAATRALLKAPTIDFMLGPLAVEPKIRNQPRKVAKLVKNKEDLQRPQQLKESDFDKQENETTTLVFQIAKRLHEVGNINFFTFIVNPESFGQTVENLFYLSFLIRDGKVQLNEDEEGELILEPAAPPRPEDYEDNEIKRYQAVVDIDMATWRALIDAYNIRQSCIPTRPPSTMTASGGRWYG</sequence>
<dbReference type="OrthoDB" id="361242at2759"/>
<dbReference type="InterPro" id="IPR027786">
    <property type="entry name" value="Nse4/EID"/>
</dbReference>
<comment type="similarity">
    <text evidence="2 7">Belongs to the NSE4 family.</text>
</comment>
<name>A0A0L0HFN9_SPIPD</name>
<dbReference type="GeneID" id="27688521"/>
<dbReference type="GO" id="GO:0005721">
    <property type="term" value="C:pericentric heterochromatin"/>
    <property type="evidence" value="ECO:0007669"/>
    <property type="project" value="EnsemblFungi"/>
</dbReference>
<organism evidence="11 12">
    <name type="scientific">Spizellomyces punctatus (strain DAOM BR117)</name>
    <dbReference type="NCBI Taxonomy" id="645134"/>
    <lineage>
        <taxon>Eukaryota</taxon>
        <taxon>Fungi</taxon>
        <taxon>Fungi incertae sedis</taxon>
        <taxon>Chytridiomycota</taxon>
        <taxon>Chytridiomycota incertae sedis</taxon>
        <taxon>Chytridiomycetes</taxon>
        <taxon>Spizellomycetales</taxon>
        <taxon>Spizellomycetaceae</taxon>
        <taxon>Spizellomyces</taxon>
    </lineage>
</organism>
<evidence type="ECO:0000256" key="2">
    <source>
        <dbReference type="ARBA" id="ARBA00008997"/>
    </source>
</evidence>
<evidence type="ECO:0000256" key="6">
    <source>
        <dbReference type="ARBA" id="ARBA00023242"/>
    </source>
</evidence>
<dbReference type="GO" id="GO:0099115">
    <property type="term" value="C:chromosome, subtelomeric region"/>
    <property type="evidence" value="ECO:0007669"/>
    <property type="project" value="EnsemblFungi"/>
</dbReference>
<dbReference type="eggNOG" id="KOG2866">
    <property type="taxonomic scope" value="Eukaryota"/>
</dbReference>
<evidence type="ECO:0000256" key="1">
    <source>
        <dbReference type="ARBA" id="ARBA00004123"/>
    </source>
</evidence>
<reference evidence="11 12" key="1">
    <citation type="submission" date="2009-08" db="EMBL/GenBank/DDBJ databases">
        <title>The Genome Sequence of Spizellomyces punctatus strain DAOM BR117.</title>
        <authorList>
            <consortium name="The Broad Institute Genome Sequencing Platform"/>
            <person name="Russ C."/>
            <person name="Cuomo C."/>
            <person name="Shea T."/>
            <person name="Young S.K."/>
            <person name="Zeng Q."/>
            <person name="Koehrsen M."/>
            <person name="Haas B."/>
            <person name="Borodovsky M."/>
            <person name="Guigo R."/>
            <person name="Alvarado L."/>
            <person name="Berlin A."/>
            <person name="Bochicchio J."/>
            <person name="Borenstein D."/>
            <person name="Chapman S."/>
            <person name="Chen Z."/>
            <person name="Engels R."/>
            <person name="Freedman E."/>
            <person name="Gellesch M."/>
            <person name="Goldberg J."/>
            <person name="Griggs A."/>
            <person name="Gujja S."/>
            <person name="Heiman D."/>
            <person name="Hepburn T."/>
            <person name="Howarth C."/>
            <person name="Jen D."/>
            <person name="Larson L."/>
            <person name="Lewis B."/>
            <person name="Mehta T."/>
            <person name="Park D."/>
            <person name="Pearson M."/>
            <person name="Roberts A."/>
            <person name="Saif S."/>
            <person name="Shenoy N."/>
            <person name="Sisk P."/>
            <person name="Stolte C."/>
            <person name="Sykes S."/>
            <person name="Thomson T."/>
            <person name="Walk T."/>
            <person name="White J."/>
            <person name="Yandava C."/>
            <person name="Burger G."/>
            <person name="Gray M.W."/>
            <person name="Holland P.W.H."/>
            <person name="King N."/>
            <person name="Lang F.B.F."/>
            <person name="Roger A.J."/>
            <person name="Ruiz-Trillo I."/>
            <person name="Lander E."/>
            <person name="Nusbaum C."/>
        </authorList>
    </citation>
    <scope>NUCLEOTIDE SEQUENCE [LARGE SCALE GENOMIC DNA]</scope>
    <source>
        <strain evidence="11 12">DAOM BR117</strain>
    </source>
</reference>
<keyword evidence="5 7" id="KW-0234">DNA repair</keyword>
<dbReference type="GO" id="GO:0061638">
    <property type="term" value="C:CENP-A containing chromatin"/>
    <property type="evidence" value="ECO:0007669"/>
    <property type="project" value="EnsemblFungi"/>
</dbReference>
<dbReference type="EMBL" id="KQ257457">
    <property type="protein sequence ID" value="KNC99739.1"/>
    <property type="molecule type" value="Genomic_DNA"/>
</dbReference>
<feature type="domain" description="Non-structural maintenance of chromosome element 4 C-terminal" evidence="9">
    <location>
        <begin position="250"/>
        <end position="337"/>
    </location>
</feature>
<dbReference type="InterPro" id="IPR014854">
    <property type="entry name" value="Nse4_C"/>
</dbReference>
<dbReference type="GO" id="GO:0005634">
    <property type="term" value="C:nucleus"/>
    <property type="evidence" value="ECO:0007669"/>
    <property type="project" value="UniProtKB-SubCell"/>
</dbReference>
<dbReference type="GO" id="GO:0030915">
    <property type="term" value="C:Smc5-Smc6 complex"/>
    <property type="evidence" value="ECO:0007669"/>
    <property type="project" value="UniProtKB-UniRule"/>
</dbReference>
<accession>A0A0L0HFN9</accession>
<keyword evidence="4 7" id="KW-0233">DNA recombination</keyword>
<protein>
    <recommendedName>
        <fullName evidence="7">Non-structural maintenance of chromosomes element 4</fullName>
    </recommendedName>
</protein>
<feature type="compositionally biased region" description="Basic and acidic residues" evidence="8">
    <location>
        <begin position="45"/>
        <end position="57"/>
    </location>
</feature>
<comment type="subunit">
    <text evidence="7">Component of the SMC5-SMC6 complex.</text>
</comment>
<dbReference type="GO" id="GO:0006310">
    <property type="term" value="P:DNA recombination"/>
    <property type="evidence" value="ECO:0007669"/>
    <property type="project" value="UniProtKB-UniRule"/>
</dbReference>
<dbReference type="PANTHER" id="PTHR16140">
    <property type="entry name" value="NON-STRUCTURAL MAINTENANCE OF CHROMOSOMES ELEMENT 4"/>
    <property type="match status" value="1"/>
</dbReference>
<evidence type="ECO:0000256" key="4">
    <source>
        <dbReference type="ARBA" id="ARBA00023172"/>
    </source>
</evidence>
<proteinExistence type="inferred from homology"/>
<dbReference type="Proteomes" id="UP000053201">
    <property type="component" value="Unassembled WGS sequence"/>
</dbReference>
<dbReference type="OMA" id="FMGINRT"/>
<comment type="function">
    <text evidence="7">Component of the SMC5-SMC6 complex, that promotes sister chromatid alignment after DNA damage and facilitates double-stranded DNA breaks (DSBs) repair via homologous recombination between sister chromatids.</text>
</comment>
<dbReference type="FunCoup" id="A0A0L0HFN9">
    <property type="interactions" value="245"/>
</dbReference>
<evidence type="ECO:0000259" key="9">
    <source>
        <dbReference type="Pfam" id="PF08743"/>
    </source>
</evidence>
<evidence type="ECO:0000256" key="7">
    <source>
        <dbReference type="RuleBase" id="RU365071"/>
    </source>
</evidence>
<dbReference type="InParanoid" id="A0A0L0HFN9"/>
<dbReference type="PANTHER" id="PTHR16140:SF0">
    <property type="entry name" value="NON-STRUCTURAL MAINTENANCE OF CHROMOSOMES ELEMENT 4"/>
    <property type="match status" value="1"/>
</dbReference>
<dbReference type="GO" id="GO:0006281">
    <property type="term" value="P:DNA repair"/>
    <property type="evidence" value="ECO:0007669"/>
    <property type="project" value="UniProtKB-UniRule"/>
</dbReference>
<evidence type="ECO:0000256" key="3">
    <source>
        <dbReference type="ARBA" id="ARBA00022763"/>
    </source>
</evidence>
<evidence type="ECO:0000259" key="10">
    <source>
        <dbReference type="Pfam" id="PF15412"/>
    </source>
</evidence>
<dbReference type="STRING" id="645134.A0A0L0HFN9"/>
<comment type="subcellular location">
    <subcellularLocation>
        <location evidence="1 7">Nucleus</location>
    </subcellularLocation>
</comment>
<keyword evidence="12" id="KW-1185">Reference proteome</keyword>
<dbReference type="AlphaFoldDB" id="A0A0L0HFN9"/>
<dbReference type="RefSeq" id="XP_016607779.1">
    <property type="nucleotide sequence ID" value="XM_016753347.1"/>
</dbReference>
<keyword evidence="6 7" id="KW-0539">Nucleus</keyword>
<dbReference type="InterPro" id="IPR029225">
    <property type="entry name" value="Nse4_Nse3-bd"/>
</dbReference>
<evidence type="ECO:0000256" key="5">
    <source>
        <dbReference type="ARBA" id="ARBA00023204"/>
    </source>
</evidence>
<feature type="region of interest" description="Disordered" evidence="8">
    <location>
        <begin position="1"/>
        <end position="57"/>
    </location>
</feature>
<gene>
    <name evidence="11" type="ORF">SPPG_05119</name>
</gene>
<evidence type="ECO:0000313" key="11">
    <source>
        <dbReference type="EMBL" id="KNC99739.1"/>
    </source>
</evidence>
<evidence type="ECO:0000313" key="12">
    <source>
        <dbReference type="Proteomes" id="UP000053201"/>
    </source>
</evidence>
<dbReference type="VEuPathDB" id="FungiDB:SPPG_05119"/>
<dbReference type="GO" id="GO:0033553">
    <property type="term" value="C:rDNA heterochromatin"/>
    <property type="evidence" value="ECO:0007669"/>
    <property type="project" value="EnsemblFungi"/>
</dbReference>